<reference evidence="3 4" key="1">
    <citation type="journal article" date="2012" name="J. Bacteriol.">
        <title>Genome sequence of Thalassospira xiamenensis type strain M-5.</title>
        <authorList>
            <person name="Lai Q."/>
            <person name="Shao Z."/>
        </authorList>
    </citation>
    <scope>NUCLEOTIDE SEQUENCE [LARGE SCALE GENOMIC DNA]</scope>
    <source>
        <strain evidence="3 4">M-5</strain>
    </source>
</reference>
<dbReference type="InterPro" id="IPR055804">
    <property type="entry name" value="DUF7380"/>
</dbReference>
<feature type="domain" description="DUF4209" evidence="1">
    <location>
        <begin position="517"/>
        <end position="609"/>
    </location>
</feature>
<dbReference type="RefSeq" id="WP_007092229.1">
    <property type="nucleotide sequence ID" value="NZ_CP004388.1"/>
</dbReference>
<proteinExistence type="predicted"/>
<evidence type="ECO:0000259" key="2">
    <source>
        <dbReference type="Pfam" id="PF24098"/>
    </source>
</evidence>
<feature type="domain" description="DUF7380" evidence="2">
    <location>
        <begin position="38"/>
        <end position="202"/>
    </location>
</feature>
<evidence type="ECO:0000313" key="3">
    <source>
        <dbReference type="EMBL" id="AJD51302.1"/>
    </source>
</evidence>
<protein>
    <recommendedName>
        <fullName evidence="5">DUF4209 domain-containing protein</fullName>
    </recommendedName>
</protein>
<evidence type="ECO:0000259" key="1">
    <source>
        <dbReference type="Pfam" id="PF13910"/>
    </source>
</evidence>
<evidence type="ECO:0000313" key="4">
    <source>
        <dbReference type="Proteomes" id="UP000007127"/>
    </source>
</evidence>
<accession>A0AB72UAZ8</accession>
<name>A0AB72UAZ8_9PROT</name>
<dbReference type="Proteomes" id="UP000007127">
    <property type="component" value="Chromosome"/>
</dbReference>
<evidence type="ECO:0008006" key="5">
    <source>
        <dbReference type="Google" id="ProtNLM"/>
    </source>
</evidence>
<dbReference type="InterPro" id="IPR025209">
    <property type="entry name" value="DUF4209"/>
</dbReference>
<gene>
    <name evidence="3" type="ORF">TH3_05910</name>
</gene>
<dbReference type="AlphaFoldDB" id="A0AB72UAZ8"/>
<sequence length="631" mass="71098">MSDSDASSTTQKDETDNKPLAGIDFLVPIESFLFETVTTAIGLPNEIDIYGAHERLHAAKLALKLGDPALSALEILSTIASYHFEPSNRLAPFQPMAVFKDKRTLIPGDLLLEQVEILIQFSAEIPSPALRARVSDVCCVRIPSNANAGFNAVEAYVKCVNMAYLGEAVFMHSETGPTCFAAHELLTRAVFLARRMGWIRPEFDPLREIIENVAQLACDTDDGWGFVRFGRLSLDNNLWERKKVAQAAERLSQSERIAKDFLVQRELWELAALAYHLNKEEKESNRCLVAAAETYISSANARVDSAMVQASFLNDAIQAYMRIPGTKEKRNELRDRLTAVQSSISDEMSPFSLETDITKIVKAVEAAVDRKSLSEMIRACFTCELSPNHETLRSEAIREDSTSILSFASRTVHDHQGRVYYNVPNADIKNEALLEDRTRYLMNQRDKTRRQLVAAGKIATIRRIIMFQHYISLEALMVIMTSSSFVPPGHEIIFAKGAFRFLNGDDLEAAHLVIPQLENSLRYLLSQNGVETNRINQDGTQEEAMLGSLLDEYRKPLLDIIPEDLLWEIDLLFNSRGGPSVRNELSHGKMRESDFWDTELSYSVWLVLKMAFIPTLQIWDEVAANIEQNSR</sequence>
<dbReference type="Pfam" id="PF13910">
    <property type="entry name" value="DUF4209"/>
    <property type="match status" value="1"/>
</dbReference>
<dbReference type="KEGG" id="txi:TH3_05910"/>
<dbReference type="EMBL" id="CP004388">
    <property type="protein sequence ID" value="AJD51302.1"/>
    <property type="molecule type" value="Genomic_DNA"/>
</dbReference>
<organism evidence="3 4">
    <name type="scientific">Thalassospira xiamenensis M-5 = DSM 17429</name>
    <dbReference type="NCBI Taxonomy" id="1123366"/>
    <lineage>
        <taxon>Bacteria</taxon>
        <taxon>Pseudomonadati</taxon>
        <taxon>Pseudomonadota</taxon>
        <taxon>Alphaproteobacteria</taxon>
        <taxon>Rhodospirillales</taxon>
        <taxon>Thalassospiraceae</taxon>
        <taxon>Thalassospira</taxon>
    </lineage>
</organism>
<dbReference type="Pfam" id="PF24098">
    <property type="entry name" value="DUF7380"/>
    <property type="match status" value="1"/>
</dbReference>
<dbReference type="GeneID" id="31926865"/>